<organism evidence="1 2">
    <name type="scientific">Gossypium australe</name>
    <dbReference type="NCBI Taxonomy" id="47621"/>
    <lineage>
        <taxon>Eukaryota</taxon>
        <taxon>Viridiplantae</taxon>
        <taxon>Streptophyta</taxon>
        <taxon>Embryophyta</taxon>
        <taxon>Tracheophyta</taxon>
        <taxon>Spermatophyta</taxon>
        <taxon>Magnoliopsida</taxon>
        <taxon>eudicotyledons</taxon>
        <taxon>Gunneridae</taxon>
        <taxon>Pentapetalae</taxon>
        <taxon>rosids</taxon>
        <taxon>malvids</taxon>
        <taxon>Malvales</taxon>
        <taxon>Malvaceae</taxon>
        <taxon>Malvoideae</taxon>
        <taxon>Gossypium</taxon>
    </lineage>
</organism>
<sequence length="154" mass="17773">MCDASDFIVGVVLGKRKDKVFHAIYYGSRTMTNAYYLAGTKATIYMDHSAIKYLVTKKDAKPRKRTENQVADHLSRLEAGNEDRNIQLIIEDFPDEQLLVVTALPWYSDIVNVLISGLLPPDLNSQIRRKFLHDAKQHYWDESFLFKHCPNQIT</sequence>
<proteinExistence type="predicted"/>
<comment type="caution">
    <text evidence="1">The sequence shown here is derived from an EMBL/GenBank/DDBJ whole genome shotgun (WGS) entry which is preliminary data.</text>
</comment>
<evidence type="ECO:0000313" key="1">
    <source>
        <dbReference type="EMBL" id="KAA3469700.1"/>
    </source>
</evidence>
<dbReference type="AlphaFoldDB" id="A0A5B6VKC7"/>
<name>A0A5B6VKC7_9ROSI</name>
<protein>
    <submittedName>
        <fullName evidence="1">Transposon Ty3-I Gag-Pol polyprotein</fullName>
    </submittedName>
</protein>
<gene>
    <name evidence="1" type="ORF">EPI10_015462</name>
</gene>
<reference evidence="2" key="1">
    <citation type="journal article" date="2019" name="Plant Biotechnol. J.">
        <title>Genome sequencing of the Australian wild diploid species Gossypium australe highlights disease resistance and delayed gland morphogenesis.</title>
        <authorList>
            <person name="Cai Y."/>
            <person name="Cai X."/>
            <person name="Wang Q."/>
            <person name="Wang P."/>
            <person name="Zhang Y."/>
            <person name="Cai C."/>
            <person name="Xu Y."/>
            <person name="Wang K."/>
            <person name="Zhou Z."/>
            <person name="Wang C."/>
            <person name="Geng S."/>
            <person name="Li B."/>
            <person name="Dong Q."/>
            <person name="Hou Y."/>
            <person name="Wang H."/>
            <person name="Ai P."/>
            <person name="Liu Z."/>
            <person name="Yi F."/>
            <person name="Sun M."/>
            <person name="An G."/>
            <person name="Cheng J."/>
            <person name="Zhang Y."/>
            <person name="Shi Q."/>
            <person name="Xie Y."/>
            <person name="Shi X."/>
            <person name="Chang Y."/>
            <person name="Huang F."/>
            <person name="Chen Y."/>
            <person name="Hong S."/>
            <person name="Mi L."/>
            <person name="Sun Q."/>
            <person name="Zhang L."/>
            <person name="Zhou B."/>
            <person name="Peng R."/>
            <person name="Zhang X."/>
            <person name="Liu F."/>
        </authorList>
    </citation>
    <scope>NUCLEOTIDE SEQUENCE [LARGE SCALE GENOMIC DNA]</scope>
    <source>
        <strain evidence="2">cv. PA1801</strain>
    </source>
</reference>
<dbReference type="SUPFAM" id="SSF56672">
    <property type="entry name" value="DNA/RNA polymerases"/>
    <property type="match status" value="1"/>
</dbReference>
<accession>A0A5B6VKC7</accession>
<keyword evidence="2" id="KW-1185">Reference proteome</keyword>
<dbReference type="EMBL" id="SMMG02000006">
    <property type="protein sequence ID" value="KAA3469700.1"/>
    <property type="molecule type" value="Genomic_DNA"/>
</dbReference>
<evidence type="ECO:0000313" key="2">
    <source>
        <dbReference type="Proteomes" id="UP000325315"/>
    </source>
</evidence>
<dbReference type="OrthoDB" id="1662186at2759"/>
<dbReference type="Proteomes" id="UP000325315">
    <property type="component" value="Unassembled WGS sequence"/>
</dbReference>
<dbReference type="InterPro" id="IPR043502">
    <property type="entry name" value="DNA/RNA_pol_sf"/>
</dbReference>